<organism evidence="3">
    <name type="scientific">Streptomyces nobilis</name>
    <dbReference type="NCBI Taxonomy" id="66901"/>
    <lineage>
        <taxon>Bacteria</taxon>
        <taxon>Bacillati</taxon>
        <taxon>Actinomycetota</taxon>
        <taxon>Actinomycetes</taxon>
        <taxon>Kitasatosporales</taxon>
        <taxon>Streptomycetaceae</taxon>
        <taxon>Streptomyces</taxon>
    </lineage>
</organism>
<dbReference type="PROSITE" id="PS51664">
    <property type="entry name" value="YCAO"/>
    <property type="match status" value="1"/>
</dbReference>
<dbReference type="EMBL" id="JN411915">
    <property type="protein sequence ID" value="AFJ68075.1"/>
    <property type="molecule type" value="Genomic_DNA"/>
</dbReference>
<dbReference type="InterPro" id="IPR003776">
    <property type="entry name" value="YcaO-like_dom"/>
</dbReference>
<dbReference type="Gene3D" id="3.30.160.660">
    <property type="match status" value="1"/>
</dbReference>
<dbReference type="Gene3D" id="3.30.1330.230">
    <property type="match status" value="1"/>
</dbReference>
<dbReference type="NCBIfam" id="TIGR03604">
    <property type="entry name" value="TOMM_cyclo_SagD"/>
    <property type="match status" value="1"/>
</dbReference>
<evidence type="ECO:0000313" key="3">
    <source>
        <dbReference type="EMBL" id="AFJ68075.1"/>
    </source>
</evidence>
<feature type="region of interest" description="Disordered" evidence="1">
    <location>
        <begin position="1"/>
        <end position="34"/>
    </location>
</feature>
<protein>
    <submittedName>
        <fullName evidence="3">Docking protein</fullName>
    </submittedName>
</protein>
<feature type="domain" description="YcaO" evidence="2">
    <location>
        <begin position="91"/>
        <end position="476"/>
    </location>
</feature>
<dbReference type="InterPro" id="IPR027624">
    <property type="entry name" value="TOMM_cyclo_SagD"/>
</dbReference>
<dbReference type="Pfam" id="PF02624">
    <property type="entry name" value="YcaO"/>
    <property type="match status" value="1"/>
</dbReference>
<sequence length="476" mass="51522">MTGSSSPEAVQRDPRQETPPGAAGASGRATRSPLPEAHPLLDRIIHQEQVFAAVPRVRRRPGDPAVYSHTCLPGPAVAELGHFGRYTKCAGAGFRPADSWIAAAAEGLERYYAIRYSQTAPCRRGRWADDPDARVHPGAWTPFAPEQYTEPGFPFRPLTEDSDLRWYPGEDLHTGNGVWLPGPAVCFPYLRSRAEHRMLPAVTTGLAFGFGTENATRSALWEVIERDALVLAWHWQLPVRRIDADAGLCRQLRGAAGLDDRYTVDAFDITSDLGIPVCLVILRVRDAAGPLLAIGSACRGSLDAALRKAFLEALQGVPYVRYLCATQADWVFGGDFAEVRSFEHGAAFYSLFPDQLAACLAARPEFLNVRGDAVTVEDGPDATPNTGSTPDLDPAPPGLDATLAALHRRGHRAYAVDMSADVLRAAGCVVRRVVVPGLYSLEGAHRFRNLDPARARAVGALTGDVPDPHPFPHPLP</sequence>
<evidence type="ECO:0000256" key="1">
    <source>
        <dbReference type="SAM" id="MobiDB-lite"/>
    </source>
</evidence>
<evidence type="ECO:0000259" key="2">
    <source>
        <dbReference type="PROSITE" id="PS51664"/>
    </source>
</evidence>
<feature type="region of interest" description="Disordered" evidence="1">
    <location>
        <begin position="375"/>
        <end position="397"/>
    </location>
</feature>
<reference evidence="3" key="2">
    <citation type="journal article" date="2012" name="ACS Chem. Biol.">
        <title>Analysis of YM-216391 Biosynthetic Gene Cluster and Improvement of the Cyclopeptide Production in a Heterologous Host.</title>
        <authorList>
            <person name="Jian X.H."/>
            <person name="Pan H.X."/>
            <person name="Ning T.T."/>
            <person name="Shi Y.Y."/>
            <person name="Chen Y.S."/>
            <person name="Li Y."/>
            <person name="Zeng X.W."/>
            <person name="Xu J."/>
            <person name="Tang G.L."/>
        </authorList>
    </citation>
    <scope>NUCLEOTIDE SEQUENCE</scope>
    <source>
        <strain evidence="3">JCM 4274</strain>
    </source>
</reference>
<dbReference type="PANTHER" id="PTHR37809:SF1">
    <property type="entry name" value="RIBOSOMAL PROTEIN S12 METHYLTHIOTRANSFERASE ACCESSORY FACTOR YCAO"/>
    <property type="match status" value="1"/>
</dbReference>
<name>I2CME2_9ACTN</name>
<dbReference type="Gene3D" id="3.30.40.250">
    <property type="match status" value="1"/>
</dbReference>
<feature type="compositionally biased region" description="Low complexity" evidence="1">
    <location>
        <begin position="18"/>
        <end position="33"/>
    </location>
</feature>
<dbReference type="AlphaFoldDB" id="I2CME2"/>
<proteinExistence type="predicted"/>
<accession>I2CME2</accession>
<reference evidence="3" key="1">
    <citation type="submission" date="2011-07" db="EMBL/GenBank/DDBJ databases">
        <authorList>
            <person name="Jian X."/>
            <person name="Pan H."/>
            <person name="Tang G."/>
        </authorList>
    </citation>
    <scope>NUCLEOTIDE SEQUENCE</scope>
    <source>
        <strain evidence="3">JCM 4274</strain>
    </source>
</reference>
<dbReference type="PANTHER" id="PTHR37809">
    <property type="entry name" value="RIBOSOMAL PROTEIN S12 METHYLTHIOTRANSFERASE ACCESSORY FACTOR YCAO"/>
    <property type="match status" value="1"/>
</dbReference>